<feature type="domain" description="DinB-like" evidence="1">
    <location>
        <begin position="11"/>
        <end position="144"/>
    </location>
</feature>
<dbReference type="AlphaFoldDB" id="A0A3S1B0X4"/>
<sequence>MTDTTLQRLDWLCQTIPPLLEAIGEEAFAFKPMPAKWSKKEILGHLIDSATNNHQRFVRAQFEDTPAIGYNQNDWNKYSYYHQIDSTQLIRFWTSYNMQLLALLHQMPPHMFDRTCYAGSPEQVTLSFVATDYVAHLEHHLRQLVDY</sequence>
<dbReference type="EMBL" id="RIAR02000001">
    <property type="protein sequence ID" value="NSL86776.1"/>
    <property type="molecule type" value="Genomic_DNA"/>
</dbReference>
<accession>A0A3S1B0X4</accession>
<dbReference type="SUPFAM" id="SSF109854">
    <property type="entry name" value="DinB/YfiT-like putative metalloenzymes"/>
    <property type="match status" value="1"/>
</dbReference>
<evidence type="ECO:0000259" key="1">
    <source>
        <dbReference type="Pfam" id="PF12867"/>
    </source>
</evidence>
<evidence type="ECO:0000313" key="2">
    <source>
        <dbReference type="EMBL" id="NSL86776.1"/>
    </source>
</evidence>
<protein>
    <submittedName>
        <fullName evidence="2">DinB family protein</fullName>
    </submittedName>
</protein>
<dbReference type="Proteomes" id="UP000281028">
    <property type="component" value="Unassembled WGS sequence"/>
</dbReference>
<reference evidence="2" key="1">
    <citation type="submission" date="2020-05" db="EMBL/GenBank/DDBJ databases">
        <title>Chitinophaga laudate sp. nov., isolated from a tropical peat swamp.</title>
        <authorList>
            <person name="Goh C.B.S."/>
            <person name="Lee M.S."/>
            <person name="Parimannan S."/>
            <person name="Pasbakhsh P."/>
            <person name="Yule C.M."/>
            <person name="Rajandas H."/>
            <person name="Loke S."/>
            <person name="Croft L."/>
            <person name="Tan J.B.L."/>
        </authorList>
    </citation>
    <scope>NUCLEOTIDE SEQUENCE</scope>
    <source>
        <strain evidence="2">Mgbs1</strain>
    </source>
</reference>
<dbReference type="OrthoDB" id="9793216at2"/>
<evidence type="ECO:0000313" key="3">
    <source>
        <dbReference type="Proteomes" id="UP000281028"/>
    </source>
</evidence>
<proteinExistence type="predicted"/>
<name>A0A3S1B0X4_9BACT</name>
<gene>
    <name evidence="2" type="ORF">ECE50_008040</name>
</gene>
<organism evidence="2 3">
    <name type="scientific">Chitinophaga solisilvae</name>
    <dbReference type="NCBI Taxonomy" id="1233460"/>
    <lineage>
        <taxon>Bacteria</taxon>
        <taxon>Pseudomonadati</taxon>
        <taxon>Bacteroidota</taxon>
        <taxon>Chitinophagia</taxon>
        <taxon>Chitinophagales</taxon>
        <taxon>Chitinophagaceae</taxon>
        <taxon>Chitinophaga</taxon>
    </lineage>
</organism>
<comment type="caution">
    <text evidence="2">The sequence shown here is derived from an EMBL/GenBank/DDBJ whole genome shotgun (WGS) entry which is preliminary data.</text>
</comment>
<keyword evidence="3" id="KW-1185">Reference proteome</keyword>
<dbReference type="Gene3D" id="1.20.120.450">
    <property type="entry name" value="dinb family like domain"/>
    <property type="match status" value="1"/>
</dbReference>
<dbReference type="Pfam" id="PF12867">
    <property type="entry name" value="DinB_2"/>
    <property type="match status" value="1"/>
</dbReference>
<dbReference type="InterPro" id="IPR024775">
    <property type="entry name" value="DinB-like"/>
</dbReference>
<dbReference type="InterPro" id="IPR034660">
    <property type="entry name" value="DinB/YfiT-like"/>
</dbReference>